<evidence type="ECO:0000313" key="1">
    <source>
        <dbReference type="EMBL" id="ACV33575.1"/>
    </source>
</evidence>
<dbReference type="HOGENOM" id="CLU_026774_4_0_4"/>
<dbReference type="PANTHER" id="PTHR43293">
    <property type="entry name" value="ACETATE COA-TRANSFERASE YDIF"/>
    <property type="match status" value="1"/>
</dbReference>
<dbReference type="eggNOG" id="COG4670">
    <property type="taxonomic scope" value="Bacteria"/>
</dbReference>
<dbReference type="InterPro" id="IPR037171">
    <property type="entry name" value="NagB/RpiA_transferase-like"/>
</dbReference>
<dbReference type="PANTHER" id="PTHR43293:SF1">
    <property type="entry name" value="ACETATE COA-TRANSFERASE YDIF"/>
    <property type="match status" value="1"/>
</dbReference>
<name>C7RJL1_ACCRE</name>
<dbReference type="Pfam" id="PF01144">
    <property type="entry name" value="CoA_trans"/>
    <property type="match status" value="1"/>
</dbReference>
<proteinExistence type="predicted"/>
<reference evidence="1" key="2">
    <citation type="submission" date="2009-09" db="EMBL/GenBank/DDBJ databases">
        <title>Complete sequence of chromosome of Candidatus Accumulibacter phosphatis clade IIA str. UW-1.</title>
        <authorList>
            <consortium name="US DOE Joint Genome Institute"/>
            <person name="Martin H.G."/>
            <person name="Ivanova N."/>
            <person name="Kunin V."/>
            <person name="Warnecke F."/>
            <person name="Barry K."/>
            <person name="He S."/>
            <person name="Salamov A."/>
            <person name="Szeto E."/>
            <person name="Dalin E."/>
            <person name="Pangilinan J.L."/>
            <person name="Lapidus A."/>
            <person name="Lowry S."/>
            <person name="Kyrpides N.C."/>
            <person name="McMahon K.D."/>
            <person name="Hugenholtz P."/>
        </authorList>
    </citation>
    <scope>NUCLEOTIDE SEQUENCE [LARGE SCALE GENOMIC DNA]</scope>
    <source>
        <strain evidence="1">UW-1</strain>
    </source>
</reference>
<keyword evidence="1" id="KW-0808">Transferase</keyword>
<dbReference type="AlphaFoldDB" id="C7RJL1"/>
<dbReference type="STRING" id="522306.CAP2UW1_0217"/>
<dbReference type="KEGG" id="app:CAP2UW1_0217"/>
<organism evidence="1">
    <name type="scientific">Accumulibacter regalis</name>
    <dbReference type="NCBI Taxonomy" id="522306"/>
    <lineage>
        <taxon>Bacteria</taxon>
        <taxon>Pseudomonadati</taxon>
        <taxon>Pseudomonadota</taxon>
        <taxon>Betaproteobacteria</taxon>
        <taxon>Candidatus Accumulibacter</taxon>
    </lineage>
</organism>
<dbReference type="SMART" id="SM00882">
    <property type="entry name" value="CoA_trans"/>
    <property type="match status" value="1"/>
</dbReference>
<accession>C7RJL1</accession>
<sequence length="655" mass="71280">MRSKIVTADEAIALIRDGDTLASTGFVQTGFAEALLSALERRFLTTGRPRNLALFAAAGQGDGKTLGLNHLGHEGLLRRVVAGHWGRMPTVAKLALDNRIQAYNLPQGIICQLFRDLASGKPGSFSKVGLHTFVDPRYGGGRVNAATTKDIVSLVEVEGEEWLFYKVGTVNVAFVRGTTADTFGNITMEREALTLNNLAMAMAAKNSNGIVIAQVERIAERSGLPPRQVKIPGILVDCVVVAEPAQHMQTLATQYNAAYAGEFRVPAASLVSTPLTERKIIARRAAFELPPNGIINLGVGMPEGVAAVANEERISHLLTLTVESGLIGGIPSSGGNFGTGVNMDAVIDENQQFDFYDGGGLDMACLGMAECDAAGNVDVSRFGGRLTGAGGFINISQNARLVVFVGTFTGSGLKVDVDNGKLRILQEGVQKKFVRQVEQITFNGQYAYDRGKPVYYVTERCVFRRVRRGLALIEVAPGIDVGRDILAHMDFEPIIGEYGEMDARIFSANPMGLEAELLNLSLPERVIYDPERNILFLNFEGMHVRGSDDVQAIWDICELRCRAAGQRVGVIINYDRFRINQDMYDAYAEMDRYFLANYFSQITRYATSAFLRAKLGEAFSARSIAPHVFERREEAQAFLAGRSGDYGPQPSSGLP</sequence>
<dbReference type="EMBL" id="CP001715">
    <property type="protein sequence ID" value="ACV33575.1"/>
    <property type="molecule type" value="Genomic_DNA"/>
</dbReference>
<dbReference type="OrthoDB" id="9805230at2"/>
<reference evidence="1" key="1">
    <citation type="submission" date="2009-08" db="EMBL/GenBank/DDBJ databases">
        <authorList>
            <consortium name="US DOE Joint Genome Institute"/>
            <person name="Lucas S."/>
            <person name="Copeland A."/>
            <person name="Lapidus A."/>
            <person name="Glavina del Rio T."/>
            <person name="Dalin E."/>
            <person name="Tice H."/>
            <person name="Bruce D."/>
            <person name="Barry K."/>
            <person name="Pitluck S."/>
            <person name="Lowry S."/>
            <person name="Larimer F."/>
            <person name="Land M."/>
            <person name="Hauser L."/>
            <person name="Kyrpides N."/>
            <person name="Ivanova N."/>
            <person name="McMahon K.D."/>
            <person name="Hugenholtz P."/>
        </authorList>
    </citation>
    <scope>NUCLEOTIDE SEQUENCE</scope>
    <source>
        <strain evidence="1">UW-1</strain>
    </source>
</reference>
<dbReference type="GO" id="GO:0008410">
    <property type="term" value="F:CoA-transferase activity"/>
    <property type="evidence" value="ECO:0007669"/>
    <property type="project" value="InterPro"/>
</dbReference>
<dbReference type="Gene3D" id="3.40.1080.10">
    <property type="entry name" value="Glutaconate Coenzyme A-transferase"/>
    <property type="match status" value="2"/>
</dbReference>
<gene>
    <name evidence="1" type="ordered locus">CAP2UW1_0217</name>
</gene>
<protein>
    <submittedName>
        <fullName evidence="1">Coenzyme A transferase</fullName>
    </submittedName>
</protein>
<dbReference type="SUPFAM" id="SSF100950">
    <property type="entry name" value="NagB/RpiA/CoA transferase-like"/>
    <property type="match status" value="2"/>
</dbReference>
<dbReference type="InterPro" id="IPR004165">
    <property type="entry name" value="CoA_trans_fam_I"/>
</dbReference>